<evidence type="ECO:0000313" key="1">
    <source>
        <dbReference type="EMBL" id="VCX42642.1"/>
    </source>
</evidence>
<gene>
    <name evidence="1" type="ORF">BN2614_LOCUS2</name>
</gene>
<dbReference type="AlphaFoldDB" id="A0A9X9MD61"/>
<name>A0A9X9MD61_GULGU</name>
<comment type="caution">
    <text evidence="1">The sequence shown here is derived from an EMBL/GenBank/DDBJ whole genome shotgun (WGS) entry which is preliminary data.</text>
</comment>
<evidence type="ECO:0000313" key="2">
    <source>
        <dbReference type="Proteomes" id="UP000269945"/>
    </source>
</evidence>
<proteinExistence type="predicted"/>
<protein>
    <submittedName>
        <fullName evidence="1">Uncharacterized protein</fullName>
    </submittedName>
</protein>
<organism evidence="1 2">
    <name type="scientific">Gulo gulo</name>
    <name type="common">Wolverine</name>
    <name type="synonym">Gluton</name>
    <dbReference type="NCBI Taxonomy" id="48420"/>
    <lineage>
        <taxon>Eukaryota</taxon>
        <taxon>Metazoa</taxon>
        <taxon>Chordata</taxon>
        <taxon>Craniata</taxon>
        <taxon>Vertebrata</taxon>
        <taxon>Euteleostomi</taxon>
        <taxon>Mammalia</taxon>
        <taxon>Eutheria</taxon>
        <taxon>Laurasiatheria</taxon>
        <taxon>Carnivora</taxon>
        <taxon>Caniformia</taxon>
        <taxon>Musteloidea</taxon>
        <taxon>Mustelidae</taxon>
        <taxon>Guloninae</taxon>
        <taxon>Gulo</taxon>
    </lineage>
</organism>
<reference evidence="1 2" key="1">
    <citation type="submission" date="2018-10" db="EMBL/GenBank/DDBJ databases">
        <authorList>
            <person name="Ekblom R."/>
            <person name="Jareborg N."/>
        </authorList>
    </citation>
    <scope>NUCLEOTIDE SEQUENCE [LARGE SCALE GENOMIC DNA]</scope>
    <source>
        <tissue evidence="1">Muscle</tissue>
    </source>
</reference>
<dbReference type="EMBL" id="CYRY02046848">
    <property type="protein sequence ID" value="VCX42642.1"/>
    <property type="molecule type" value="Genomic_DNA"/>
</dbReference>
<feature type="non-terminal residue" evidence="1">
    <location>
        <position position="1"/>
    </location>
</feature>
<dbReference type="Proteomes" id="UP000269945">
    <property type="component" value="Unassembled WGS sequence"/>
</dbReference>
<sequence length="72" mass="8240">SHSQECALCWRGEETSSLTGLILWHSVIYSSRVQLLVLFRRQVRPIWWGSLKTPTCKLSMSNVSQLCQKTSS</sequence>
<accession>A0A9X9MD61</accession>
<keyword evidence="2" id="KW-1185">Reference proteome</keyword>